<evidence type="ECO:0000256" key="1">
    <source>
        <dbReference type="ARBA" id="ARBA00011063"/>
    </source>
</evidence>
<name>A0A9D9H7C6_9BACT</name>
<dbReference type="Pfam" id="PF01451">
    <property type="entry name" value="LMWPc"/>
    <property type="match status" value="1"/>
</dbReference>
<dbReference type="PRINTS" id="PR00719">
    <property type="entry name" value="LMWPTPASE"/>
</dbReference>
<feature type="active site" description="Nucleophile" evidence="3">
    <location>
        <position position="20"/>
    </location>
</feature>
<evidence type="ECO:0000259" key="4">
    <source>
        <dbReference type="SMART" id="SM00226"/>
    </source>
</evidence>
<dbReference type="AlphaFoldDB" id="A0A9D9H7C6"/>
<comment type="caution">
    <text evidence="5">The sequence shown here is derived from an EMBL/GenBank/DDBJ whole genome shotgun (WGS) entry which is preliminary data.</text>
</comment>
<dbReference type="InterPro" id="IPR036196">
    <property type="entry name" value="Ptyr_pPase_sf"/>
</dbReference>
<dbReference type="InterPro" id="IPR052995">
    <property type="entry name" value="LMW-PTP"/>
</dbReference>
<protein>
    <submittedName>
        <fullName evidence="5">Low molecular weight phosphotyrosine protein phosphatase</fullName>
    </submittedName>
</protein>
<dbReference type="SMART" id="SM00226">
    <property type="entry name" value="LMWPc"/>
    <property type="match status" value="1"/>
</dbReference>
<keyword evidence="2" id="KW-0378">Hydrolase</keyword>
<evidence type="ECO:0000256" key="3">
    <source>
        <dbReference type="PIRSR" id="PIRSR617867-1"/>
    </source>
</evidence>
<reference evidence="5" key="2">
    <citation type="journal article" date="2021" name="PeerJ">
        <title>Extensive microbial diversity within the chicken gut microbiome revealed by metagenomics and culture.</title>
        <authorList>
            <person name="Gilroy R."/>
            <person name="Ravi A."/>
            <person name="Getino M."/>
            <person name="Pursley I."/>
            <person name="Horton D.L."/>
            <person name="Alikhan N.F."/>
            <person name="Baker D."/>
            <person name="Gharbi K."/>
            <person name="Hall N."/>
            <person name="Watson M."/>
            <person name="Adriaenssens E.M."/>
            <person name="Foster-Nyarko E."/>
            <person name="Jarju S."/>
            <person name="Secka A."/>
            <person name="Antonio M."/>
            <person name="Oren A."/>
            <person name="Chaudhuri R.R."/>
            <person name="La Ragione R."/>
            <person name="Hildebrand F."/>
            <person name="Pallen M.J."/>
        </authorList>
    </citation>
    <scope>NUCLEOTIDE SEQUENCE</scope>
    <source>
        <strain evidence="5">G3-4614</strain>
    </source>
</reference>
<reference evidence="5" key="1">
    <citation type="submission" date="2020-10" db="EMBL/GenBank/DDBJ databases">
        <authorList>
            <person name="Gilroy R."/>
        </authorList>
    </citation>
    <scope>NUCLEOTIDE SEQUENCE</scope>
    <source>
        <strain evidence="5">G3-4614</strain>
    </source>
</reference>
<dbReference type="InterPro" id="IPR017867">
    <property type="entry name" value="Tyr_phospatase_low_mol_wt"/>
</dbReference>
<organism evidence="5 6">
    <name type="scientific">Candidatus Caccoplasma merdipullorum</name>
    <dbReference type="NCBI Taxonomy" id="2840718"/>
    <lineage>
        <taxon>Bacteria</taxon>
        <taxon>Pseudomonadati</taxon>
        <taxon>Bacteroidota</taxon>
        <taxon>Bacteroidia</taxon>
        <taxon>Bacteroidales</taxon>
        <taxon>Bacteroidaceae</taxon>
        <taxon>Bacteroidaceae incertae sedis</taxon>
        <taxon>Candidatus Caccoplasma</taxon>
    </lineage>
</organism>
<dbReference type="Proteomes" id="UP000823636">
    <property type="component" value="Unassembled WGS sequence"/>
</dbReference>
<comment type="similarity">
    <text evidence="1">Belongs to the low molecular weight phosphotyrosine protein phosphatase family.</text>
</comment>
<dbReference type="PANTHER" id="PTHR47439">
    <property type="entry name" value="LOW MOLECULAR WEIGHT PHOSPHOTYROSINE PROTEIN PHOSPHATASE-RELATED"/>
    <property type="match status" value="1"/>
</dbReference>
<feature type="domain" description="Phosphotyrosine protein phosphatase I" evidence="4">
    <location>
        <begin position="14"/>
        <end position="163"/>
    </location>
</feature>
<evidence type="ECO:0000313" key="5">
    <source>
        <dbReference type="EMBL" id="MBO8438469.1"/>
    </source>
</evidence>
<accession>A0A9D9H7C6</accession>
<dbReference type="EMBL" id="JADIMW010000067">
    <property type="protein sequence ID" value="MBO8438469.1"/>
    <property type="molecule type" value="Genomic_DNA"/>
</dbReference>
<dbReference type="CDD" id="cd16343">
    <property type="entry name" value="LMWPTP"/>
    <property type="match status" value="1"/>
</dbReference>
<feature type="active site" description="Proton donor" evidence="3">
    <location>
        <position position="137"/>
    </location>
</feature>
<dbReference type="InterPro" id="IPR023485">
    <property type="entry name" value="Ptyr_pPase"/>
</dbReference>
<feature type="active site" evidence="3">
    <location>
        <position position="26"/>
    </location>
</feature>
<gene>
    <name evidence="5" type="ORF">IAC54_06185</name>
</gene>
<evidence type="ECO:0000313" key="6">
    <source>
        <dbReference type="Proteomes" id="UP000823636"/>
    </source>
</evidence>
<dbReference type="PANTHER" id="PTHR47439:SF1">
    <property type="entry name" value="ACID PHOSPHATASE"/>
    <property type="match status" value="1"/>
</dbReference>
<dbReference type="GO" id="GO:0004725">
    <property type="term" value="F:protein tyrosine phosphatase activity"/>
    <property type="evidence" value="ECO:0007669"/>
    <property type="project" value="InterPro"/>
</dbReference>
<proteinExistence type="inferred from homology"/>
<dbReference type="SUPFAM" id="SSF52788">
    <property type="entry name" value="Phosphotyrosine protein phosphatases I"/>
    <property type="match status" value="1"/>
</dbReference>
<evidence type="ECO:0000256" key="2">
    <source>
        <dbReference type="ARBA" id="ARBA00022801"/>
    </source>
</evidence>
<sequence>MSNNKEKEKSDKKYKLLFVCLGNICRSPAAEEIMRRIISQDGKEADYTLDSAGLYGGHAGSLPDARMRAHAARRGYLLEHKSRKIQERDFETFDYIFAMDDSNYDALRKMAPTVEDTMKVRRMSDYLQHYLSDCIPDPYYGGASGFENVLNLLEDACDGVYKKLKNGDEL</sequence>
<dbReference type="Gene3D" id="3.40.50.2300">
    <property type="match status" value="1"/>
</dbReference>